<proteinExistence type="predicted"/>
<evidence type="ECO:0000259" key="1">
    <source>
        <dbReference type="Pfam" id="PF02602"/>
    </source>
</evidence>
<dbReference type="GO" id="GO:0006780">
    <property type="term" value="P:uroporphyrinogen III biosynthetic process"/>
    <property type="evidence" value="ECO:0007669"/>
    <property type="project" value="InterPro"/>
</dbReference>
<reference evidence="2" key="1">
    <citation type="submission" date="2020-10" db="EMBL/GenBank/DDBJ databases">
        <authorList>
            <person name="Lu T."/>
            <person name="Wang Q."/>
            <person name="Han X."/>
        </authorList>
    </citation>
    <scope>NUCLEOTIDE SEQUENCE</scope>
    <source>
        <strain evidence="2">WQ 117</strain>
    </source>
</reference>
<name>A0A8J7FNS0_9FLAO</name>
<evidence type="ECO:0000313" key="2">
    <source>
        <dbReference type="EMBL" id="MBF0596469.1"/>
    </source>
</evidence>
<dbReference type="PANTHER" id="PTHR12390:SF0">
    <property type="entry name" value="UROPORPHYRINOGEN-III SYNTHASE"/>
    <property type="match status" value="1"/>
</dbReference>
<dbReference type="InterPro" id="IPR003754">
    <property type="entry name" value="4pyrrol_synth_uPrphyn_synth"/>
</dbReference>
<accession>A0A8J7FNS0</accession>
<organism evidence="2 3">
    <name type="scientific">Faecalibacter rhinopitheci</name>
    <dbReference type="NCBI Taxonomy" id="2779678"/>
    <lineage>
        <taxon>Bacteria</taxon>
        <taxon>Pseudomonadati</taxon>
        <taxon>Bacteroidota</taxon>
        <taxon>Flavobacteriia</taxon>
        <taxon>Flavobacteriales</taxon>
        <taxon>Weeksellaceae</taxon>
        <taxon>Faecalibacter</taxon>
    </lineage>
</organism>
<sequence length="225" mass="26167">MIQSVLFTKEIDKEWLRGQLGNEILIDTRPTLKFEYSPRENIIQQVNADCKQYIITSQNSVKAIQSLSLDGHFFVVGKKTAQKIRELNFKVEIETDYAEELAYQILHGNFDYNWNFFCGNTRRNLLVDELTKYNNNVNEIITYQSFPIEYKVENEYDAYVFFSPLSFQTFMKMNSIPKNSTIFTVGNTTTSEVKTTYPSHKIITATVPLLDVVVNNIKHCINDKK</sequence>
<dbReference type="RefSeq" id="WP_194182005.1">
    <property type="nucleotide sequence ID" value="NZ_JADGIK010000002.1"/>
</dbReference>
<evidence type="ECO:0000313" key="3">
    <source>
        <dbReference type="Proteomes" id="UP000608754"/>
    </source>
</evidence>
<dbReference type="CDD" id="cd06578">
    <property type="entry name" value="HemD"/>
    <property type="match status" value="1"/>
</dbReference>
<comment type="caution">
    <text evidence="2">The sequence shown here is derived from an EMBL/GenBank/DDBJ whole genome shotgun (WGS) entry which is preliminary data.</text>
</comment>
<dbReference type="PANTHER" id="PTHR12390">
    <property type="entry name" value="UROPORPHYRINOGEN III SYNTHASE"/>
    <property type="match status" value="1"/>
</dbReference>
<keyword evidence="3" id="KW-1185">Reference proteome</keyword>
<dbReference type="Gene3D" id="3.40.50.10090">
    <property type="match status" value="2"/>
</dbReference>
<protein>
    <submittedName>
        <fullName evidence="2">Uroporphyrinogen-III synthase</fullName>
    </submittedName>
</protein>
<dbReference type="SUPFAM" id="SSF69618">
    <property type="entry name" value="HemD-like"/>
    <property type="match status" value="1"/>
</dbReference>
<dbReference type="EMBL" id="JADGIK010000002">
    <property type="protein sequence ID" value="MBF0596469.1"/>
    <property type="molecule type" value="Genomic_DNA"/>
</dbReference>
<dbReference type="InterPro" id="IPR039793">
    <property type="entry name" value="UROS/Hem4"/>
</dbReference>
<feature type="domain" description="Tetrapyrrole biosynthesis uroporphyrinogen III synthase" evidence="1">
    <location>
        <begin position="29"/>
        <end position="195"/>
    </location>
</feature>
<gene>
    <name evidence="2" type="ORF">IM532_03175</name>
</gene>
<dbReference type="GO" id="GO:0004852">
    <property type="term" value="F:uroporphyrinogen-III synthase activity"/>
    <property type="evidence" value="ECO:0007669"/>
    <property type="project" value="InterPro"/>
</dbReference>
<dbReference type="Pfam" id="PF02602">
    <property type="entry name" value="HEM4"/>
    <property type="match status" value="1"/>
</dbReference>
<dbReference type="InterPro" id="IPR036108">
    <property type="entry name" value="4pyrrol_syn_uPrphyn_synt_sf"/>
</dbReference>
<dbReference type="GO" id="GO:0005829">
    <property type="term" value="C:cytosol"/>
    <property type="evidence" value="ECO:0007669"/>
    <property type="project" value="TreeGrafter"/>
</dbReference>
<dbReference type="AlphaFoldDB" id="A0A8J7FNS0"/>
<dbReference type="Proteomes" id="UP000608754">
    <property type="component" value="Unassembled WGS sequence"/>
</dbReference>